<sequence length="473" mass="52690">MSQRHLRVKLHIQGERGYFGSFLPMSVIDARGQVIATGAVNTARVTEFHYEYNDAPLFARLTLPNGTSETILLQTGDHAWLDEVSFNIGEDTSTSDWMAWSAIRLDLKRHGGALMNQPGMKNAWFQLWEKTPDSPRWMQIDINEQLSDMPHSREAIQLELRGSPHPRALVVRLDSDTPQVVSIPNEQTSVLITSLRTLSGVLTPRVIVGSYSPNAEAIMEFLRAGKLGQLESMLDPGSDLAHRLLRGKIIDPIAATAAAYYLLRKRDWERMPTRWLDNLTNWNDRIPDAKLIRAACRIQRGLPMAEACNLAAETLASFLEQGIPLFAEANTLLSDLLALAEKAEQPLSAQTAKTLRMMVASAHPSGLSFGFTGKSPDKPLPVHTTFEQNREIRHIPAMRLSSVKIVEHPALEDTLRPREPNGKASRRQWRAKTITLSRSVKAPLSIPQQTISGSAAKTLFLQQVLDETVLISP</sequence>
<dbReference type="Proteomes" id="UP000181686">
    <property type="component" value="Unassembled WGS sequence"/>
</dbReference>
<dbReference type="RefSeq" id="WP_071488403.1">
    <property type="nucleotide sequence ID" value="NZ_LT629708.1"/>
</dbReference>
<evidence type="ECO:0000313" key="2">
    <source>
        <dbReference type="EMBL" id="SDO34636.1"/>
    </source>
</evidence>
<evidence type="ECO:0000313" key="4">
    <source>
        <dbReference type="Proteomes" id="UP000182654"/>
    </source>
</evidence>
<protein>
    <submittedName>
        <fullName evidence="1">Uncharacterized protein</fullName>
    </submittedName>
</protein>
<dbReference type="EMBL" id="MDGK01000011">
    <property type="protein sequence ID" value="OIN12674.1"/>
    <property type="molecule type" value="Genomic_DNA"/>
</dbReference>
<gene>
    <name evidence="1" type="ORF">BFN10_03020</name>
    <name evidence="2" type="ORF">SAMN04490184_0329</name>
</gene>
<reference evidence="2 4" key="2">
    <citation type="submission" date="2016-10" db="EMBL/GenBank/DDBJ databases">
        <authorList>
            <person name="Varghese N."/>
            <person name="Submissions S."/>
        </authorList>
    </citation>
    <scope>NUCLEOTIDE SEQUENCE [LARGE SCALE GENOMIC DNA]</scope>
    <source>
        <strain evidence="2 4">BS2774</strain>
    </source>
</reference>
<keyword evidence="4" id="KW-1185">Reference proteome</keyword>
<organism evidence="1 3">
    <name type="scientific">Pseudomonas extremorientalis</name>
    <dbReference type="NCBI Taxonomy" id="169669"/>
    <lineage>
        <taxon>Bacteria</taxon>
        <taxon>Pseudomonadati</taxon>
        <taxon>Pseudomonadota</taxon>
        <taxon>Gammaproteobacteria</taxon>
        <taxon>Pseudomonadales</taxon>
        <taxon>Pseudomonadaceae</taxon>
        <taxon>Pseudomonas</taxon>
    </lineage>
</organism>
<dbReference type="AlphaFoldDB" id="A0A1H0IT42"/>
<dbReference type="Proteomes" id="UP000182654">
    <property type="component" value="Chromosome I"/>
</dbReference>
<proteinExistence type="predicted"/>
<reference evidence="1 3" key="1">
    <citation type="submission" date="2016-08" db="EMBL/GenBank/DDBJ databases">
        <title>Draft genome sequence of the type strain of Pseudomonas extremorientalis LMG 19695T isolated from drinking water reservoir.</title>
        <authorList>
            <person name="Tambong J.T."/>
        </authorList>
    </citation>
    <scope>NUCLEOTIDE SEQUENCE [LARGE SCALE GENOMIC DNA]</scope>
    <source>
        <strain evidence="1 3">LMG 19695</strain>
    </source>
</reference>
<dbReference type="EMBL" id="LT629708">
    <property type="protein sequence ID" value="SDO34636.1"/>
    <property type="molecule type" value="Genomic_DNA"/>
</dbReference>
<accession>A0A1H0IT42</accession>
<name>A0A1H0IT42_9PSED</name>
<evidence type="ECO:0000313" key="3">
    <source>
        <dbReference type="Proteomes" id="UP000181686"/>
    </source>
</evidence>
<evidence type="ECO:0000313" key="1">
    <source>
        <dbReference type="EMBL" id="OIN12674.1"/>
    </source>
</evidence>